<evidence type="ECO:0000313" key="2">
    <source>
        <dbReference type="Proteomes" id="UP000247150"/>
    </source>
</evidence>
<sequence>MKEIISTNVLVQNKFTMKKMLEIYQASKQFKGSTYLYSKHKAVDASNLSKLVSFLLTVKSQTTLKIIVEGNEVQDHLEKIKEMCTSHISVLRMTEKRFINSSETIQI</sequence>
<gene>
    <name evidence="1" type="ORF">DFO73_107175</name>
</gene>
<reference evidence="1 2" key="1">
    <citation type="submission" date="2018-05" db="EMBL/GenBank/DDBJ databases">
        <title>Freshwater and sediment microbial communities from various areas in North America, analyzing microbe dynamics in response to fracking.</title>
        <authorList>
            <person name="Lamendella R."/>
        </authorList>
    </citation>
    <scope>NUCLEOTIDE SEQUENCE [LARGE SCALE GENOMIC DNA]</scope>
    <source>
        <strain evidence="1 2">15_TX</strain>
    </source>
</reference>
<name>A0A2V2ZTZ2_9BACI</name>
<comment type="caution">
    <text evidence="1">The sequence shown here is derived from an EMBL/GenBank/DDBJ whole genome shotgun (WGS) entry which is preliminary data.</text>
</comment>
<protein>
    <submittedName>
        <fullName evidence="1">PTS HPr component family protein</fullName>
    </submittedName>
</protein>
<accession>A0A2V2ZTZ2</accession>
<dbReference type="RefSeq" id="WP_110065494.1">
    <property type="nucleotide sequence ID" value="NZ_QGTW01000007.1"/>
</dbReference>
<organism evidence="1 2">
    <name type="scientific">Cytobacillus oceanisediminis</name>
    <dbReference type="NCBI Taxonomy" id="665099"/>
    <lineage>
        <taxon>Bacteria</taxon>
        <taxon>Bacillati</taxon>
        <taxon>Bacillota</taxon>
        <taxon>Bacilli</taxon>
        <taxon>Bacillales</taxon>
        <taxon>Bacillaceae</taxon>
        <taxon>Cytobacillus</taxon>
    </lineage>
</organism>
<dbReference type="Gene3D" id="3.30.1340.10">
    <property type="entry name" value="HPr-like"/>
    <property type="match status" value="1"/>
</dbReference>
<dbReference type="Proteomes" id="UP000247150">
    <property type="component" value="Unassembled WGS sequence"/>
</dbReference>
<proteinExistence type="predicted"/>
<dbReference type="OrthoDB" id="2872747at2"/>
<dbReference type="AlphaFoldDB" id="A0A2V2ZTZ2"/>
<dbReference type="EMBL" id="QGTW01000007">
    <property type="protein sequence ID" value="PWW27863.1"/>
    <property type="molecule type" value="Genomic_DNA"/>
</dbReference>
<dbReference type="SUPFAM" id="SSF55594">
    <property type="entry name" value="HPr-like"/>
    <property type="match status" value="1"/>
</dbReference>
<dbReference type="InterPro" id="IPR035895">
    <property type="entry name" value="HPr-like_sf"/>
</dbReference>
<evidence type="ECO:0000313" key="1">
    <source>
        <dbReference type="EMBL" id="PWW27863.1"/>
    </source>
</evidence>